<evidence type="ECO:0000313" key="2">
    <source>
        <dbReference type="Ensembl" id="ENSHHUP00000079282.1"/>
    </source>
</evidence>
<accession>A0A4W5QSR2</accession>
<dbReference type="Pfam" id="PF11979">
    <property type="entry name" value="SARA_C"/>
    <property type="match status" value="1"/>
</dbReference>
<dbReference type="GeneTree" id="ENSGT00940000154290"/>
<feature type="domain" description="Smad anchor for receptor activation-like C-terminal" evidence="1">
    <location>
        <begin position="58"/>
        <end position="110"/>
    </location>
</feature>
<dbReference type="Ensembl" id="ENSHHUT00000081836.1">
    <property type="protein sequence ID" value="ENSHHUP00000079282.1"/>
    <property type="gene ID" value="ENSHHUG00000046206.1"/>
</dbReference>
<keyword evidence="3" id="KW-1185">Reference proteome</keyword>
<dbReference type="PANTHER" id="PTHR46319:SF4">
    <property type="entry name" value="ZINC FINGER FYVE DOMAIN-CONTAINING PROTEIN 9"/>
    <property type="match status" value="1"/>
</dbReference>
<sequence length="117" mass="13608">MVKLVNYVNRKCWCVTSKGMHAVGQVEVVVLLQCLPEEKSFPKDVFSHFIQLYRDALTVYPCPLYSVRFRRALFGETGHTIMRLLVVSSLPLITLTTINTKVVFIRAHRTKMFYNRK</sequence>
<reference evidence="2" key="3">
    <citation type="submission" date="2025-09" db="UniProtKB">
        <authorList>
            <consortium name="Ensembl"/>
        </authorList>
    </citation>
    <scope>IDENTIFICATION</scope>
</reference>
<dbReference type="Proteomes" id="UP000314982">
    <property type="component" value="Unassembled WGS sequence"/>
</dbReference>
<dbReference type="PANTHER" id="PTHR46319">
    <property type="entry name" value="ZINC FINGER FYVE DOMAIN-CONTAINING PROTEIN"/>
    <property type="match status" value="1"/>
</dbReference>
<dbReference type="AlphaFoldDB" id="A0A4W5QSR2"/>
<protein>
    <submittedName>
        <fullName evidence="2">Zinc finger, FYVE domain containing 9b</fullName>
    </submittedName>
</protein>
<name>A0A4W5QSR2_9TELE</name>
<reference evidence="3" key="1">
    <citation type="submission" date="2018-06" db="EMBL/GenBank/DDBJ databases">
        <title>Genome assembly of Danube salmon.</title>
        <authorList>
            <person name="Macqueen D.J."/>
            <person name="Gundappa M.K."/>
        </authorList>
    </citation>
    <scope>NUCLEOTIDE SEQUENCE [LARGE SCALE GENOMIC DNA]</scope>
</reference>
<reference evidence="2" key="2">
    <citation type="submission" date="2025-08" db="UniProtKB">
        <authorList>
            <consortium name="Ensembl"/>
        </authorList>
    </citation>
    <scope>IDENTIFICATION</scope>
</reference>
<evidence type="ECO:0000259" key="1">
    <source>
        <dbReference type="Pfam" id="PF11979"/>
    </source>
</evidence>
<organism evidence="2 3">
    <name type="scientific">Hucho hucho</name>
    <name type="common">huchen</name>
    <dbReference type="NCBI Taxonomy" id="62062"/>
    <lineage>
        <taxon>Eukaryota</taxon>
        <taxon>Metazoa</taxon>
        <taxon>Chordata</taxon>
        <taxon>Craniata</taxon>
        <taxon>Vertebrata</taxon>
        <taxon>Euteleostomi</taxon>
        <taxon>Actinopterygii</taxon>
        <taxon>Neopterygii</taxon>
        <taxon>Teleostei</taxon>
        <taxon>Protacanthopterygii</taxon>
        <taxon>Salmoniformes</taxon>
        <taxon>Salmonidae</taxon>
        <taxon>Salmoninae</taxon>
        <taxon>Hucho</taxon>
    </lineage>
</organism>
<proteinExistence type="predicted"/>
<dbReference type="GO" id="GO:0031901">
    <property type="term" value="C:early endosome membrane"/>
    <property type="evidence" value="ECO:0007669"/>
    <property type="project" value="TreeGrafter"/>
</dbReference>
<evidence type="ECO:0000313" key="3">
    <source>
        <dbReference type="Proteomes" id="UP000314982"/>
    </source>
</evidence>
<dbReference type="InterPro" id="IPR022557">
    <property type="entry name" value="SARA-like_C"/>
</dbReference>
<dbReference type="GO" id="GO:0016197">
    <property type="term" value="P:endosomal transport"/>
    <property type="evidence" value="ECO:0007669"/>
    <property type="project" value="TreeGrafter"/>
</dbReference>